<keyword evidence="1" id="KW-0812">Transmembrane</keyword>
<keyword evidence="1" id="KW-0472">Membrane</keyword>
<name>A0A183EXZ0_9BILA</name>
<dbReference type="Proteomes" id="UP000271098">
    <property type="component" value="Unassembled WGS sequence"/>
</dbReference>
<dbReference type="EMBL" id="UYRT01107080">
    <property type="protein sequence ID" value="VDN44725.1"/>
    <property type="molecule type" value="Genomic_DNA"/>
</dbReference>
<protein>
    <submittedName>
        <fullName evidence="4">ABC transmembrane type-1 domain-containing protein</fullName>
    </submittedName>
</protein>
<keyword evidence="1" id="KW-1133">Transmembrane helix</keyword>
<dbReference type="OrthoDB" id="6510177at2759"/>
<evidence type="ECO:0000313" key="2">
    <source>
        <dbReference type="EMBL" id="VDN44725.1"/>
    </source>
</evidence>
<accession>A0A183EXZ0</accession>
<reference evidence="4" key="1">
    <citation type="submission" date="2016-06" db="UniProtKB">
        <authorList>
            <consortium name="WormBaseParasite"/>
        </authorList>
    </citation>
    <scope>IDENTIFICATION</scope>
</reference>
<dbReference type="WBParaSite" id="GPUH_0002586101-mRNA-1">
    <property type="protein sequence ID" value="GPUH_0002586101-mRNA-1"/>
    <property type="gene ID" value="GPUH_0002586101"/>
</dbReference>
<organism evidence="4">
    <name type="scientific">Gongylonema pulchrum</name>
    <dbReference type="NCBI Taxonomy" id="637853"/>
    <lineage>
        <taxon>Eukaryota</taxon>
        <taxon>Metazoa</taxon>
        <taxon>Ecdysozoa</taxon>
        <taxon>Nematoda</taxon>
        <taxon>Chromadorea</taxon>
        <taxon>Rhabditida</taxon>
        <taxon>Spirurina</taxon>
        <taxon>Spiruromorpha</taxon>
        <taxon>Spiruroidea</taxon>
        <taxon>Gongylonematidae</taxon>
        <taxon>Gongylonema</taxon>
    </lineage>
</organism>
<proteinExistence type="predicted"/>
<evidence type="ECO:0000256" key="1">
    <source>
        <dbReference type="SAM" id="Phobius"/>
    </source>
</evidence>
<sequence length="193" mass="22328">MNFNGVVLKNESQWARNATSPGLEIASYITNMESAKLIKLMYRGERVGDWTVEETKRYELGIVHYFQKYKRKSAGAKDSLVTFYKERQRNRYYSRKVIDSVLRIFSVYKPKHIRVMIVSFEYVDAEITRAGLSMLPYLIVGFVIMSFCSTISTLLSAAYMQQMNLHKVSNSNGQLVLACILKQFSDDLLSFLR</sequence>
<reference evidence="2 3" key="2">
    <citation type="submission" date="2018-11" db="EMBL/GenBank/DDBJ databases">
        <authorList>
            <consortium name="Pathogen Informatics"/>
        </authorList>
    </citation>
    <scope>NUCLEOTIDE SEQUENCE [LARGE SCALE GENOMIC DNA]</scope>
</reference>
<gene>
    <name evidence="2" type="ORF">GPUH_LOCUS25831</name>
</gene>
<evidence type="ECO:0000313" key="4">
    <source>
        <dbReference type="WBParaSite" id="GPUH_0002586101-mRNA-1"/>
    </source>
</evidence>
<keyword evidence="3" id="KW-1185">Reference proteome</keyword>
<evidence type="ECO:0000313" key="3">
    <source>
        <dbReference type="Proteomes" id="UP000271098"/>
    </source>
</evidence>
<dbReference type="AlphaFoldDB" id="A0A183EXZ0"/>
<feature type="transmembrane region" description="Helical" evidence="1">
    <location>
        <begin position="134"/>
        <end position="159"/>
    </location>
</feature>